<protein>
    <recommendedName>
        <fullName evidence="2">Bacterial Ig domain-containing protein</fullName>
    </recommendedName>
</protein>
<dbReference type="Pfam" id="PF17936">
    <property type="entry name" value="Big_6"/>
    <property type="match status" value="1"/>
</dbReference>
<evidence type="ECO:0000313" key="4">
    <source>
        <dbReference type="Proteomes" id="UP000432089"/>
    </source>
</evidence>
<reference evidence="3 4" key="1">
    <citation type="submission" date="2019-09" db="EMBL/GenBank/DDBJ databases">
        <title>YIM 132180 draft genome.</title>
        <authorList>
            <person name="Zhang K."/>
        </authorList>
    </citation>
    <scope>NUCLEOTIDE SEQUENCE [LARGE SCALE GENOMIC DNA]</scope>
    <source>
        <strain evidence="3 4">YIM 132180</strain>
    </source>
</reference>
<feature type="region of interest" description="Disordered" evidence="1">
    <location>
        <begin position="546"/>
        <end position="576"/>
    </location>
</feature>
<comment type="caution">
    <text evidence="3">The sequence shown here is derived from an EMBL/GenBank/DDBJ whole genome shotgun (WGS) entry which is preliminary data.</text>
</comment>
<dbReference type="InterPro" id="IPR013783">
    <property type="entry name" value="Ig-like_fold"/>
</dbReference>
<evidence type="ECO:0000259" key="2">
    <source>
        <dbReference type="Pfam" id="PF17936"/>
    </source>
</evidence>
<proteinExistence type="predicted"/>
<name>A0A7V7PQC2_9HYPH</name>
<dbReference type="Proteomes" id="UP000432089">
    <property type="component" value="Unassembled WGS sequence"/>
</dbReference>
<dbReference type="Gene3D" id="2.60.40.10">
    <property type="entry name" value="Immunoglobulins"/>
    <property type="match status" value="1"/>
</dbReference>
<evidence type="ECO:0000256" key="1">
    <source>
        <dbReference type="SAM" id="MobiDB-lite"/>
    </source>
</evidence>
<dbReference type="Gene3D" id="3.90.930.1">
    <property type="match status" value="2"/>
</dbReference>
<dbReference type="EMBL" id="VZDO01000005">
    <property type="protein sequence ID" value="KAB0680299.1"/>
    <property type="molecule type" value="Genomic_DNA"/>
</dbReference>
<dbReference type="SUPFAM" id="SSF51120">
    <property type="entry name" value="beta-Roll"/>
    <property type="match status" value="1"/>
</dbReference>
<feature type="domain" description="Bacterial Ig" evidence="2">
    <location>
        <begin position="192"/>
        <end position="259"/>
    </location>
</feature>
<organism evidence="3 4">
    <name type="scientific">Plantimonas leprariae</name>
    <dbReference type="NCBI Taxonomy" id="2615207"/>
    <lineage>
        <taxon>Bacteria</taxon>
        <taxon>Pseudomonadati</taxon>
        <taxon>Pseudomonadota</taxon>
        <taxon>Alphaproteobacteria</taxon>
        <taxon>Hyphomicrobiales</taxon>
        <taxon>Aurantimonadaceae</taxon>
        <taxon>Plantimonas</taxon>
    </lineage>
</organism>
<dbReference type="Gene3D" id="2.150.10.10">
    <property type="entry name" value="Serralysin-like metalloprotease, C-terminal"/>
    <property type="match status" value="1"/>
</dbReference>
<gene>
    <name evidence="3" type="ORF">F6X38_08970</name>
</gene>
<dbReference type="InterPro" id="IPR011049">
    <property type="entry name" value="Serralysin-like_metalloprot_C"/>
</dbReference>
<keyword evidence="4" id="KW-1185">Reference proteome</keyword>
<evidence type="ECO:0000313" key="3">
    <source>
        <dbReference type="EMBL" id="KAB0680299.1"/>
    </source>
</evidence>
<sequence length="984" mass="105085">MKSERTQLASKTLFGNKEPVEVGFNFKLDPGSPNTANWLVLGQLHLAEWTGNLTGYSPPFELGMTGEKMKLTVRYTGTDGKPVAKVVYTDLKNIERGHDYKFDIKAVFDPDGNGRLVVTRDGVVLADYSGPLGYQGQQKVLWGEGLYRDGAATETISAEFGKLDIKTGTAVAMPAKDIFIDAPKLAVDKVGAVAADGLRVVALSGTAKAGTNVAVYNGDTKLGVAKVDADGHYTLSVKVPKGAETALTTIATDATGRSGLQSLPSYIEIGTGAEIGARLKDIVTQGNVASIVVTDGTVLTVSSSIFSYVFKYGQDVLSKIQGGTYSFYQTNPVAGKSYDRIDTYYDQKGNVQQFVRYTKGVETYREINNADGSRHIIDKGTVGQTSILDISKSGVTTLNEQYNADNKLTTRIIKTESGASETHIFDPKTGLEYKYVIRAADGSRVEGNLGLKGRAYTTEIYAYDKAGTMIRQERYEADGTKIFLQTWKADGSKETHFYDGVTGKEINYTVTKADGSRVEVTLKPGQPDQVLKTISYDAAGKVIAQTTGGTTPATSDAATTPAKASDTAPVTVPKPADPVVVAPTPVVSTPVTSTPPATQTPAASKVYVVDAKTKLKTGYTETATDGSKTVVKFTAGDETKLLKKDVFFSNGKPALTEIYDGAGNKTWSAVYKADGSHVNTQYGYRSAGYDTFQNTYDTSDKVIATTRWKDGKVVYQSNLDPDGTRLEKTFATNGTASVTDKNAAGKLLLSEKYDAVGNKTFSAVYKTDGSHVDTQYGIKNAAYDKQQKVYDTAGKVVATTSWAADKVVADTKTAANGSSEAHSYDTAGRQTSATITAVDKSKDVFTFSYASSSKIASTTQQDHYEGTKKVWTDVTDASGAHQQTSYSAGIKLVSHAGVADTFTSGGQDTFVFGKGAGKDVIKNFTVSAATHDTILFDHAGVSKFADLHFTASGHDTVITFGTADSVTLQNVAPTQVKPDFFLFT</sequence>
<dbReference type="InterPro" id="IPR041498">
    <property type="entry name" value="Big_6"/>
</dbReference>
<dbReference type="AlphaFoldDB" id="A0A7V7PQC2"/>
<accession>A0A7V7PQC2</accession>
<dbReference type="Gene3D" id="2.60.120.200">
    <property type="match status" value="1"/>
</dbReference>